<accession>A0ABN8Y7R0</accession>
<evidence type="ECO:0000256" key="1">
    <source>
        <dbReference type="SAM" id="MobiDB-lite"/>
    </source>
</evidence>
<gene>
    <name evidence="2" type="ORF">MRATA1EN1_LOCUS6571</name>
</gene>
<feature type="region of interest" description="Disordered" evidence="1">
    <location>
        <begin position="62"/>
        <end position="93"/>
    </location>
</feature>
<evidence type="ECO:0000313" key="2">
    <source>
        <dbReference type="EMBL" id="CAI9157609.1"/>
    </source>
</evidence>
<name>A0ABN8Y7R0_RANTA</name>
<dbReference type="Proteomes" id="UP001176941">
    <property type="component" value="Chromosome 16"/>
</dbReference>
<dbReference type="EMBL" id="OX459952">
    <property type="protein sequence ID" value="CAI9157609.1"/>
    <property type="molecule type" value="Genomic_DNA"/>
</dbReference>
<keyword evidence="3" id="KW-1185">Reference proteome</keyword>
<proteinExistence type="predicted"/>
<organism evidence="2 3">
    <name type="scientific">Rangifer tarandus platyrhynchus</name>
    <name type="common">Svalbard reindeer</name>
    <dbReference type="NCBI Taxonomy" id="3082113"/>
    <lineage>
        <taxon>Eukaryota</taxon>
        <taxon>Metazoa</taxon>
        <taxon>Chordata</taxon>
        <taxon>Craniata</taxon>
        <taxon>Vertebrata</taxon>
        <taxon>Euteleostomi</taxon>
        <taxon>Mammalia</taxon>
        <taxon>Eutheria</taxon>
        <taxon>Laurasiatheria</taxon>
        <taxon>Artiodactyla</taxon>
        <taxon>Ruminantia</taxon>
        <taxon>Pecora</taxon>
        <taxon>Cervidae</taxon>
        <taxon>Odocoileinae</taxon>
        <taxon>Rangifer</taxon>
    </lineage>
</organism>
<reference evidence="2" key="1">
    <citation type="submission" date="2023-04" db="EMBL/GenBank/DDBJ databases">
        <authorList>
            <consortium name="ELIXIR-Norway"/>
        </authorList>
    </citation>
    <scope>NUCLEOTIDE SEQUENCE [LARGE SCALE GENOMIC DNA]</scope>
</reference>
<evidence type="ECO:0000313" key="3">
    <source>
        <dbReference type="Proteomes" id="UP001176941"/>
    </source>
</evidence>
<protein>
    <submittedName>
        <fullName evidence="2">Uncharacterized protein</fullName>
    </submittedName>
</protein>
<sequence>MESDQAPLTTCGGGRERCACVGCCRLVLPQVVPPPPPPPSHLALLLAPCSLSTSGASDPILGHLNWPEDLPPDQPSGAALCSQMLPQPSPADP</sequence>